<name>A0A420YDM7_9PEZI</name>
<dbReference type="AlphaFoldDB" id="A0A420YDM7"/>
<dbReference type="Proteomes" id="UP000275385">
    <property type="component" value="Unassembled WGS sequence"/>
</dbReference>
<dbReference type="OrthoDB" id="203796at2759"/>
<dbReference type="EMBL" id="QVQW01000018">
    <property type="protein sequence ID" value="RKU45810.1"/>
    <property type="molecule type" value="Genomic_DNA"/>
</dbReference>
<dbReference type="PANTHER" id="PTHR37848:SF1">
    <property type="entry name" value="SUN DOMAIN-CONTAINING PROTEIN"/>
    <property type="match status" value="1"/>
</dbReference>
<protein>
    <submittedName>
        <fullName evidence="2">Uncharacterized protein</fullName>
    </submittedName>
</protein>
<gene>
    <name evidence="2" type="ORF">DL546_005810</name>
</gene>
<sequence length="371" mass="40831">MSGDSSASAVAEKARLQQHYENESQDQAARPSTGPSGEWSESGPSGTSTTQVPFEMDASSAAPEVGERPATPPPYSGPSSGAQQERSAPRGPQRYPGLPQLDYRLYSPPLFELSADKTAIKTTAPYLSANATALVSLVRAQSTVPPKPQIHITGQRGRKIDFTIKLNLMSLLVPDDPRRRMDYLRCVGHGEMAMRGGPKPSLEPDVGDGGLEEWARRFVEDQASVKTFTLERVVANMDVEWLEGQIRSLVASTGYKGVVNVTFPVTHAKVVVQNPDKVNKFFTSVTTLFAGKRKYEIVKAVWPFATHKNGEPGRRCIVQSEETWWREWRDPIKFAISTMRHGWVTNEDKLEALMEGVGKGVGTVDWGPAEY</sequence>
<feature type="compositionally biased region" description="Low complexity" evidence="1">
    <location>
        <begin position="31"/>
        <end position="50"/>
    </location>
</feature>
<feature type="compositionally biased region" description="Polar residues" evidence="1">
    <location>
        <begin position="77"/>
        <end position="86"/>
    </location>
</feature>
<proteinExistence type="predicted"/>
<reference evidence="2 3" key="1">
    <citation type="submission" date="2018-08" db="EMBL/GenBank/DDBJ databases">
        <title>Draft genome of the lignicolous fungus Coniochaeta pulveracea.</title>
        <authorList>
            <person name="Borstlap C.J."/>
            <person name="De Witt R.N."/>
            <person name="Botha A."/>
            <person name="Volschenk H."/>
        </authorList>
    </citation>
    <scope>NUCLEOTIDE SEQUENCE [LARGE SCALE GENOMIC DNA]</scope>
    <source>
        <strain evidence="2 3">CAB683</strain>
    </source>
</reference>
<accession>A0A420YDM7</accession>
<feature type="region of interest" description="Disordered" evidence="1">
    <location>
        <begin position="1"/>
        <end position="101"/>
    </location>
</feature>
<evidence type="ECO:0000256" key="1">
    <source>
        <dbReference type="SAM" id="MobiDB-lite"/>
    </source>
</evidence>
<feature type="compositionally biased region" description="Basic and acidic residues" evidence="1">
    <location>
        <begin position="12"/>
        <end position="22"/>
    </location>
</feature>
<comment type="caution">
    <text evidence="2">The sequence shown here is derived from an EMBL/GenBank/DDBJ whole genome shotgun (WGS) entry which is preliminary data.</text>
</comment>
<keyword evidence="3" id="KW-1185">Reference proteome</keyword>
<organism evidence="2 3">
    <name type="scientific">Coniochaeta pulveracea</name>
    <dbReference type="NCBI Taxonomy" id="177199"/>
    <lineage>
        <taxon>Eukaryota</taxon>
        <taxon>Fungi</taxon>
        <taxon>Dikarya</taxon>
        <taxon>Ascomycota</taxon>
        <taxon>Pezizomycotina</taxon>
        <taxon>Sordariomycetes</taxon>
        <taxon>Sordariomycetidae</taxon>
        <taxon>Coniochaetales</taxon>
        <taxon>Coniochaetaceae</taxon>
        <taxon>Coniochaeta</taxon>
    </lineage>
</organism>
<evidence type="ECO:0000313" key="3">
    <source>
        <dbReference type="Proteomes" id="UP000275385"/>
    </source>
</evidence>
<dbReference type="PANTHER" id="PTHR37848">
    <property type="entry name" value="EXPRESSED PROTEIN"/>
    <property type="match status" value="1"/>
</dbReference>
<evidence type="ECO:0000313" key="2">
    <source>
        <dbReference type="EMBL" id="RKU45810.1"/>
    </source>
</evidence>